<dbReference type="KEGG" id="tbg:TbgDal_III570"/>
<dbReference type="EMBL" id="FN554966">
    <property type="protein sequence ID" value="CBH09718.1"/>
    <property type="molecule type" value="Genomic_DNA"/>
</dbReference>
<protein>
    <submittedName>
        <fullName evidence="1">Uncharacterized protein</fullName>
    </submittedName>
</protein>
<sequence>MKWKNKKNKQGQSVVCLIPSYTYLRKYVVALSALYFSRITFEEKEGAVSKRGKNDSSAVEAGKSHCHCSYKSGLAQCKPTIDRKHRRKRHKFGVFQRPVRYQGNDLSHNGQKQAY</sequence>
<name>C9ZJV4_TRYB9</name>
<reference evidence="2" key="1">
    <citation type="journal article" date="2010" name="PLoS Negl. Trop. Dis.">
        <title>The genome sequence of Trypanosoma brucei gambiense, causative agent of chronic human african trypanosomiasis.</title>
        <authorList>
            <person name="Jackson A.P."/>
            <person name="Sanders M."/>
            <person name="Berry A."/>
            <person name="McQuillan J."/>
            <person name="Aslett M.A."/>
            <person name="Quail M.A."/>
            <person name="Chukualim B."/>
            <person name="Capewell P."/>
            <person name="MacLeod A."/>
            <person name="Melville S.E."/>
            <person name="Gibson W."/>
            <person name="Barry J.D."/>
            <person name="Berriman M."/>
            <person name="Hertz-Fowler C."/>
        </authorList>
    </citation>
    <scope>NUCLEOTIDE SEQUENCE [LARGE SCALE GENOMIC DNA]</scope>
    <source>
        <strain evidence="2">MHOM/CI/86/DAL972</strain>
    </source>
</reference>
<evidence type="ECO:0000313" key="1">
    <source>
        <dbReference type="EMBL" id="CBH09718.1"/>
    </source>
</evidence>
<organism evidence="1 2">
    <name type="scientific">Trypanosoma brucei gambiense (strain MHOM/CI/86/DAL972)</name>
    <dbReference type="NCBI Taxonomy" id="679716"/>
    <lineage>
        <taxon>Eukaryota</taxon>
        <taxon>Discoba</taxon>
        <taxon>Euglenozoa</taxon>
        <taxon>Kinetoplastea</taxon>
        <taxon>Metakinetoplastina</taxon>
        <taxon>Trypanosomatida</taxon>
        <taxon>Trypanosomatidae</taxon>
        <taxon>Trypanosoma</taxon>
    </lineage>
</organism>
<dbReference type="GeneID" id="23859381"/>
<evidence type="ECO:0000313" key="2">
    <source>
        <dbReference type="Proteomes" id="UP000002316"/>
    </source>
</evidence>
<dbReference type="RefSeq" id="XP_011772011.1">
    <property type="nucleotide sequence ID" value="XM_011773709.1"/>
</dbReference>
<dbReference type="AlphaFoldDB" id="C9ZJV4"/>
<accession>C9ZJV4</accession>
<gene>
    <name evidence="1" type="ORF">TbgDal_III570</name>
</gene>
<dbReference type="Proteomes" id="UP000002316">
    <property type="component" value="Chromosome 3"/>
</dbReference>
<proteinExistence type="predicted"/>